<dbReference type="InterPro" id="IPR015590">
    <property type="entry name" value="Aldehyde_DH_dom"/>
</dbReference>
<organism evidence="3 4">
    <name type="scientific">Gossypium stocksii</name>
    <dbReference type="NCBI Taxonomy" id="47602"/>
    <lineage>
        <taxon>Eukaryota</taxon>
        <taxon>Viridiplantae</taxon>
        <taxon>Streptophyta</taxon>
        <taxon>Embryophyta</taxon>
        <taxon>Tracheophyta</taxon>
        <taxon>Spermatophyta</taxon>
        <taxon>Magnoliopsida</taxon>
        <taxon>eudicotyledons</taxon>
        <taxon>Gunneridae</taxon>
        <taxon>Pentapetalae</taxon>
        <taxon>rosids</taxon>
        <taxon>malvids</taxon>
        <taxon>Malvales</taxon>
        <taxon>Malvaceae</taxon>
        <taxon>Malvoideae</taxon>
        <taxon>Gossypium</taxon>
    </lineage>
</organism>
<dbReference type="SUPFAM" id="SSF53720">
    <property type="entry name" value="ALDH-like"/>
    <property type="match status" value="1"/>
</dbReference>
<dbReference type="GO" id="GO:0004491">
    <property type="term" value="F:methylmalonate-semialdehyde dehydrogenase (acylating, NAD) activity"/>
    <property type="evidence" value="ECO:0007669"/>
    <property type="project" value="InterPro"/>
</dbReference>
<dbReference type="AlphaFoldDB" id="A0A9D3W780"/>
<comment type="similarity">
    <text evidence="1">Belongs to the aldehyde dehydrogenase family.</text>
</comment>
<feature type="domain" description="Aldehyde dehydrogenase" evidence="2">
    <location>
        <begin position="49"/>
        <end position="128"/>
    </location>
</feature>
<name>A0A9D3W780_9ROSI</name>
<reference evidence="3 4" key="1">
    <citation type="journal article" date="2021" name="Plant Biotechnol. J.">
        <title>Multi-omics assisted identification of the key and species-specific regulatory components of drought-tolerant mechanisms in Gossypium stocksii.</title>
        <authorList>
            <person name="Yu D."/>
            <person name="Ke L."/>
            <person name="Zhang D."/>
            <person name="Wu Y."/>
            <person name="Sun Y."/>
            <person name="Mei J."/>
            <person name="Sun J."/>
            <person name="Sun Y."/>
        </authorList>
    </citation>
    <scope>NUCLEOTIDE SEQUENCE [LARGE SCALE GENOMIC DNA]</scope>
    <source>
        <strain evidence="4">cv. E1</strain>
        <tissue evidence="3">Leaf</tissue>
    </source>
</reference>
<proteinExistence type="inferred from homology"/>
<evidence type="ECO:0000313" key="3">
    <source>
        <dbReference type="EMBL" id="KAH1113918.1"/>
    </source>
</evidence>
<dbReference type="EMBL" id="JAIQCV010000003">
    <property type="protein sequence ID" value="KAH1113918.1"/>
    <property type="molecule type" value="Genomic_DNA"/>
</dbReference>
<dbReference type="Proteomes" id="UP000828251">
    <property type="component" value="Unassembled WGS sequence"/>
</dbReference>
<evidence type="ECO:0000313" key="4">
    <source>
        <dbReference type="Proteomes" id="UP000828251"/>
    </source>
</evidence>
<dbReference type="PANTHER" id="PTHR43866">
    <property type="entry name" value="MALONATE-SEMIALDEHYDE DEHYDROGENASE"/>
    <property type="match status" value="1"/>
</dbReference>
<evidence type="ECO:0000259" key="2">
    <source>
        <dbReference type="Pfam" id="PF00171"/>
    </source>
</evidence>
<evidence type="ECO:0000256" key="1">
    <source>
        <dbReference type="ARBA" id="ARBA00009986"/>
    </source>
</evidence>
<dbReference type="InterPro" id="IPR010061">
    <property type="entry name" value="MeMal-semiAld_DH"/>
</dbReference>
<dbReference type="PANTHER" id="PTHR43866:SF3">
    <property type="entry name" value="METHYLMALONATE-SEMIALDEHYDE DEHYDROGENASE [ACYLATING], MITOCHONDRIAL"/>
    <property type="match status" value="1"/>
</dbReference>
<gene>
    <name evidence="3" type="ORF">J1N35_007296</name>
</gene>
<sequence length="177" mass="19545">MHSSNLVKNLPTLRPQVLASASPCFSTATESSFNHRNPSRVPNLIGGAFIDSKSTSTIDVINPATQEVVSQISLTTNEEFKAAAAVAKQAFPSWRNTPITTRQRIMFKLQELILRDMVKHELSSAKALELFVQDLCDHTYEIAVHRGAKTMNSLHLDPEKIGVVRGRICSGVSRRFG</sequence>
<keyword evidence="4" id="KW-1185">Reference proteome</keyword>
<dbReference type="GO" id="GO:0005739">
    <property type="term" value="C:mitochondrion"/>
    <property type="evidence" value="ECO:0007669"/>
    <property type="project" value="TreeGrafter"/>
</dbReference>
<dbReference type="Gene3D" id="3.40.605.10">
    <property type="entry name" value="Aldehyde Dehydrogenase, Chain A, domain 1"/>
    <property type="match status" value="1"/>
</dbReference>
<dbReference type="GO" id="GO:0006210">
    <property type="term" value="P:thymine catabolic process"/>
    <property type="evidence" value="ECO:0007669"/>
    <property type="project" value="TreeGrafter"/>
</dbReference>
<dbReference type="InterPro" id="IPR016161">
    <property type="entry name" value="Ald_DH/histidinol_DH"/>
</dbReference>
<dbReference type="GO" id="GO:0006574">
    <property type="term" value="P:L-valine catabolic process"/>
    <property type="evidence" value="ECO:0007669"/>
    <property type="project" value="TreeGrafter"/>
</dbReference>
<comment type="caution">
    <text evidence="3">The sequence shown here is derived from an EMBL/GenBank/DDBJ whole genome shotgun (WGS) entry which is preliminary data.</text>
</comment>
<dbReference type="OrthoDB" id="310895at2759"/>
<protein>
    <recommendedName>
        <fullName evidence="2">Aldehyde dehydrogenase domain-containing protein</fullName>
    </recommendedName>
</protein>
<dbReference type="Pfam" id="PF00171">
    <property type="entry name" value="Aldedh"/>
    <property type="match status" value="1"/>
</dbReference>
<accession>A0A9D3W780</accession>
<dbReference type="InterPro" id="IPR016162">
    <property type="entry name" value="Ald_DH_N"/>
</dbReference>